<dbReference type="EMBL" id="JAOAOG010000084">
    <property type="protein sequence ID" value="KAJ6250195.1"/>
    <property type="molecule type" value="Genomic_DNA"/>
</dbReference>
<sequence length="374" mass="41032">MKKIIRSTNRGCYKLLFVVSVLILSFCKCSESANRCHSGSEFKVNTVFAKDQSESSVATFEDGRFVVAWESYDQDGSGSGIYAQLFDGNGSREGSEFKVNTVFANDQSQPSVATFEDGRFVVAWESDDQDGSGSGIYAQLFDDSGSKEGTVFRVNTVIANDQSQPSVATFEDGKFVVVWESDGQDGDSSGIYAQLFYADGTKKDSEFQVNTHFSDNQQNPSIATFIDGQFAVVWGSEKQDGEGLGIYCQVFYADGTKKGTEFQVNYTTSDQQSPSIATFQDGEFIITWESENQDGGYGIYGQVFGADGTKKGTEFQANNSTTSKKQSSSVATFQDGQFIITWESENQDGDGYGIFGQVFNADRTKKKQEFQVNS</sequence>
<reference evidence="2" key="1">
    <citation type="submission" date="2022-08" db="EMBL/GenBank/DDBJ databases">
        <title>Novel sulfate-reducing endosymbionts in the free-living metamonad Anaeramoeba.</title>
        <authorList>
            <person name="Jerlstrom-Hultqvist J."/>
            <person name="Cepicka I."/>
            <person name="Gallot-Lavallee L."/>
            <person name="Salas-Leiva D."/>
            <person name="Curtis B.A."/>
            <person name="Zahonova K."/>
            <person name="Pipaliya S."/>
            <person name="Dacks J."/>
            <person name="Roger A.J."/>
        </authorList>
    </citation>
    <scope>NUCLEOTIDE SEQUENCE</scope>
    <source>
        <strain evidence="2">Schooner1</strain>
    </source>
</reference>
<feature type="chain" id="PRO_5046300798" evidence="1">
    <location>
        <begin position="33"/>
        <end position="374"/>
    </location>
</feature>
<feature type="signal peptide" evidence="1">
    <location>
        <begin position="1"/>
        <end position="32"/>
    </location>
</feature>
<name>A0ABQ8Z0D1_9EUKA</name>
<dbReference type="Proteomes" id="UP001150062">
    <property type="component" value="Unassembled WGS sequence"/>
</dbReference>
<comment type="caution">
    <text evidence="2">The sequence shown here is derived from an EMBL/GenBank/DDBJ whole genome shotgun (WGS) entry which is preliminary data.</text>
</comment>
<evidence type="ECO:0000313" key="2">
    <source>
        <dbReference type="EMBL" id="KAJ6250195.1"/>
    </source>
</evidence>
<evidence type="ECO:0000256" key="1">
    <source>
        <dbReference type="SAM" id="SignalP"/>
    </source>
</evidence>
<evidence type="ECO:0000313" key="3">
    <source>
        <dbReference type="Proteomes" id="UP001150062"/>
    </source>
</evidence>
<organism evidence="2 3">
    <name type="scientific">Anaeramoeba flamelloides</name>
    <dbReference type="NCBI Taxonomy" id="1746091"/>
    <lineage>
        <taxon>Eukaryota</taxon>
        <taxon>Metamonada</taxon>
        <taxon>Anaeramoebidae</taxon>
        <taxon>Anaeramoeba</taxon>
    </lineage>
</organism>
<keyword evidence="1" id="KW-0732">Signal</keyword>
<accession>A0ABQ8Z0D1</accession>
<gene>
    <name evidence="2" type="ORF">M0813_16250</name>
</gene>
<protein>
    <submittedName>
        <fullName evidence="2">Fatty acid-binding protein</fullName>
    </submittedName>
</protein>
<proteinExistence type="predicted"/>
<keyword evidence="3" id="KW-1185">Reference proteome</keyword>